<dbReference type="NCBIfam" id="TIGR04045">
    <property type="entry name" value="MSMEG_0567_GNAT"/>
    <property type="match status" value="1"/>
</dbReference>
<dbReference type="Pfam" id="PF00583">
    <property type="entry name" value="Acetyltransf_1"/>
    <property type="match status" value="1"/>
</dbReference>
<proteinExistence type="predicted"/>
<reference evidence="4 6" key="1">
    <citation type="submission" date="2016-10" db="EMBL/GenBank/DDBJ databases">
        <authorList>
            <person name="de Groot N.N."/>
        </authorList>
    </citation>
    <scope>NUCLEOTIDE SEQUENCE [LARGE SCALE GENOMIC DNA]</scope>
    <source>
        <strain evidence="4 6">BS3776</strain>
    </source>
</reference>
<dbReference type="EMBL" id="LT629709">
    <property type="protein sequence ID" value="SDP66495.1"/>
    <property type="molecule type" value="Genomic_DNA"/>
</dbReference>
<evidence type="ECO:0000313" key="2">
    <source>
        <dbReference type="EMBL" id="KAB0488314.1"/>
    </source>
</evidence>
<dbReference type="EMBL" id="VZPS01000001">
    <property type="protein sequence ID" value="KAB0488314.1"/>
    <property type="molecule type" value="Genomic_DNA"/>
</dbReference>
<gene>
    <name evidence="3" type="ORF">BVK86_00080</name>
    <name evidence="2" type="ORF">F7R15_00075</name>
    <name evidence="4" type="ORF">SAMN04490202_5457</name>
</gene>
<dbReference type="InterPro" id="IPR016181">
    <property type="entry name" value="Acyl_CoA_acyltransferase"/>
</dbReference>
<dbReference type="Proteomes" id="UP000460142">
    <property type="component" value="Unassembled WGS sequence"/>
</dbReference>
<dbReference type="InterPro" id="IPR024035">
    <property type="entry name" value="MSMEG_0567_GNAT"/>
</dbReference>
<reference evidence="3" key="2">
    <citation type="submission" date="2017-01" db="EMBL/GenBank/DDBJ databases">
        <authorList>
            <person name="Mah S.A."/>
            <person name="Swanson W.J."/>
            <person name="Moy G.W."/>
            <person name="Vacquier V.D."/>
        </authorList>
    </citation>
    <scope>NUCLEOTIDE SEQUENCE [LARGE SCALE GENOMIC DNA]</scope>
    <source>
        <strain evidence="3">MT1</strain>
    </source>
</reference>
<reference evidence="5" key="3">
    <citation type="submission" date="2017-01" db="EMBL/GenBank/DDBJ databases">
        <authorList>
            <person name="Poblete-Castro I."/>
        </authorList>
    </citation>
    <scope>NUCLEOTIDE SEQUENCE [LARGE SCALE GENOMIC DNA]</scope>
    <source>
        <strain evidence="5">DSM 18361 / CCUG 53116 / MT1</strain>
    </source>
</reference>
<dbReference type="CDD" id="cd04301">
    <property type="entry name" value="NAT_SF"/>
    <property type="match status" value="1"/>
</dbReference>
<evidence type="ECO:0000313" key="3">
    <source>
        <dbReference type="EMBL" id="OLU05802.1"/>
    </source>
</evidence>
<dbReference type="InterPro" id="IPR000182">
    <property type="entry name" value="GNAT_dom"/>
</dbReference>
<accession>A0A1H0UKC1</accession>
<dbReference type="AlphaFoldDB" id="A0A1H0UKC1"/>
<dbReference type="PROSITE" id="PS51186">
    <property type="entry name" value="GNAT"/>
    <property type="match status" value="1"/>
</dbReference>
<evidence type="ECO:0000313" key="7">
    <source>
        <dbReference type="Proteomes" id="UP000460142"/>
    </source>
</evidence>
<evidence type="ECO:0000313" key="4">
    <source>
        <dbReference type="EMBL" id="SDP66495.1"/>
    </source>
</evidence>
<dbReference type="OrthoDB" id="9796171at2"/>
<organism evidence="4 6">
    <name type="scientific">Pseudomonas reinekei</name>
    <dbReference type="NCBI Taxonomy" id="395598"/>
    <lineage>
        <taxon>Bacteria</taxon>
        <taxon>Pseudomonadati</taxon>
        <taxon>Pseudomonadota</taxon>
        <taxon>Gammaproteobacteria</taxon>
        <taxon>Pseudomonadales</taxon>
        <taxon>Pseudomonadaceae</taxon>
        <taxon>Pseudomonas</taxon>
    </lineage>
</organism>
<keyword evidence="5" id="KW-1185">Reference proteome</keyword>
<dbReference type="GO" id="GO:0016747">
    <property type="term" value="F:acyltransferase activity, transferring groups other than amino-acyl groups"/>
    <property type="evidence" value="ECO:0007669"/>
    <property type="project" value="InterPro"/>
</dbReference>
<dbReference type="RefSeq" id="WP_075944470.1">
    <property type="nucleotide sequence ID" value="NZ_LT629709.1"/>
</dbReference>
<dbReference type="SUPFAM" id="SSF55729">
    <property type="entry name" value="Acyl-CoA N-acyltransferases (Nat)"/>
    <property type="match status" value="1"/>
</dbReference>
<evidence type="ECO:0000259" key="1">
    <source>
        <dbReference type="PROSITE" id="PS51186"/>
    </source>
</evidence>
<evidence type="ECO:0000313" key="6">
    <source>
        <dbReference type="Proteomes" id="UP000198549"/>
    </source>
</evidence>
<name>A0A1H0UKC1_PSERE</name>
<sequence length="186" mass="21115">MPIQTFALIDDTFADFLADDLLVKPALATWERQDYYALRRAVFSDEQQLLAQDRDEKDFQAIPIVAVAHHCGMPERVVGAVRIYETEPGVWYGGRLCVERAYRRHGMIGKALINEAVSRAIDLGCRTFLATVQHANESYFQGLHWQTLQAVDVCGHAHCLMQAQLGCYPFMPRNVALPTRKVVRHD</sequence>
<dbReference type="Gene3D" id="3.40.630.30">
    <property type="match status" value="1"/>
</dbReference>
<evidence type="ECO:0000313" key="5">
    <source>
        <dbReference type="Proteomes" id="UP000186756"/>
    </source>
</evidence>
<dbReference type="EMBL" id="MSTQ01000001">
    <property type="protein sequence ID" value="OLU05802.1"/>
    <property type="molecule type" value="Genomic_DNA"/>
</dbReference>
<dbReference type="Proteomes" id="UP000186756">
    <property type="component" value="Unassembled WGS sequence"/>
</dbReference>
<protein>
    <submittedName>
        <fullName evidence="2">GNAT family N-acetyltransferase</fullName>
    </submittedName>
    <submittedName>
        <fullName evidence="4">Putative N-acetyltransferase, MSMEG_0567 N-terminal domain family</fullName>
    </submittedName>
</protein>
<keyword evidence="4" id="KW-0808">Transferase</keyword>
<feature type="domain" description="N-acetyltransferase" evidence="1">
    <location>
        <begin position="21"/>
        <end position="166"/>
    </location>
</feature>
<dbReference type="Proteomes" id="UP000198549">
    <property type="component" value="Chromosome I"/>
</dbReference>
<reference evidence="2 7" key="4">
    <citation type="submission" date="2019-09" db="EMBL/GenBank/DDBJ databases">
        <title>Draft genome sequences of 48 bacterial type strains from the CCUG.</title>
        <authorList>
            <person name="Tunovic T."/>
            <person name="Pineiro-Iglesias B."/>
            <person name="Unosson C."/>
            <person name="Inganas E."/>
            <person name="Ohlen M."/>
            <person name="Cardew S."/>
            <person name="Jensie-Markopoulos S."/>
            <person name="Salva-Serra F."/>
            <person name="Jaen-Luchoro D."/>
            <person name="Karlsson R."/>
            <person name="Svensson-Stadler L."/>
            <person name="Chun J."/>
            <person name="Moore E."/>
        </authorList>
    </citation>
    <scope>NUCLEOTIDE SEQUENCE [LARGE SCALE GENOMIC DNA]</scope>
    <source>
        <strain evidence="2 7">CCUG 53116</strain>
    </source>
</reference>